<dbReference type="Pfam" id="PF01507">
    <property type="entry name" value="PAPS_reduct"/>
    <property type="match status" value="1"/>
</dbReference>
<name>A0A1S8S636_CLOBE</name>
<dbReference type="PANTHER" id="PTHR43196">
    <property type="entry name" value="SULFATE ADENYLYLTRANSFERASE SUBUNIT 2"/>
    <property type="match status" value="1"/>
</dbReference>
<dbReference type="AlphaFoldDB" id="A0A1S8S636"/>
<dbReference type="InterPro" id="IPR002500">
    <property type="entry name" value="PAPS_reduct_dom"/>
</dbReference>
<sequence>MNHIDKLENKSINIIREAYSEFKNLCMLWSMGKDSTVLLLLTRKAFFGHVKFPLIHIDIHYKIREMTEYRDNFAKEWKLDMIYRENTEALNGNWSRYRLNYDIGK</sequence>
<dbReference type="EMBL" id="LZZI01000044">
    <property type="protein sequence ID" value="OOM60918.1"/>
    <property type="molecule type" value="Genomic_DNA"/>
</dbReference>
<evidence type="ECO:0000313" key="3">
    <source>
        <dbReference type="Proteomes" id="UP000190973"/>
    </source>
</evidence>
<dbReference type="Proteomes" id="UP000190973">
    <property type="component" value="Unassembled WGS sequence"/>
</dbReference>
<accession>A0A1S8S636</accession>
<dbReference type="InterPro" id="IPR050128">
    <property type="entry name" value="Sulfate_adenylyltrnsfr_sub2"/>
</dbReference>
<protein>
    <submittedName>
        <fullName evidence="2">Sulfate adenylyltransferase subunit 2</fullName>
        <ecNumber evidence="2">2.7.7.4</ecNumber>
    </submittedName>
</protein>
<dbReference type="InterPro" id="IPR014729">
    <property type="entry name" value="Rossmann-like_a/b/a_fold"/>
</dbReference>
<dbReference type="SUPFAM" id="SSF52402">
    <property type="entry name" value="Adenine nucleotide alpha hydrolases-like"/>
    <property type="match status" value="1"/>
</dbReference>
<dbReference type="EC" id="2.7.7.4" evidence="2"/>
<gene>
    <name evidence="2" type="primary">cysD_2</name>
    <name evidence="2" type="ORF">CLBCK_26350</name>
</gene>
<keyword evidence="2" id="KW-0808">Transferase</keyword>
<feature type="domain" description="Phosphoadenosine phosphosulphate reductase" evidence="1">
    <location>
        <begin position="25"/>
        <end position="93"/>
    </location>
</feature>
<organism evidence="2 3">
    <name type="scientific">Clostridium beijerinckii</name>
    <name type="common">Clostridium MP</name>
    <dbReference type="NCBI Taxonomy" id="1520"/>
    <lineage>
        <taxon>Bacteria</taxon>
        <taxon>Bacillati</taxon>
        <taxon>Bacillota</taxon>
        <taxon>Clostridia</taxon>
        <taxon>Eubacteriales</taxon>
        <taxon>Clostridiaceae</taxon>
        <taxon>Clostridium</taxon>
    </lineage>
</organism>
<dbReference type="PANTHER" id="PTHR43196:SF1">
    <property type="entry name" value="SULFATE ADENYLYLTRANSFERASE SUBUNIT 2"/>
    <property type="match status" value="1"/>
</dbReference>
<comment type="caution">
    <text evidence="2">The sequence shown here is derived from an EMBL/GenBank/DDBJ whole genome shotgun (WGS) entry which is preliminary data.</text>
</comment>
<dbReference type="Gene3D" id="3.40.50.620">
    <property type="entry name" value="HUPs"/>
    <property type="match status" value="1"/>
</dbReference>
<proteinExistence type="predicted"/>
<evidence type="ECO:0000313" key="2">
    <source>
        <dbReference type="EMBL" id="OOM60918.1"/>
    </source>
</evidence>
<keyword evidence="2" id="KW-0548">Nucleotidyltransferase</keyword>
<dbReference type="GO" id="GO:0004781">
    <property type="term" value="F:sulfate adenylyltransferase (ATP) activity"/>
    <property type="evidence" value="ECO:0007669"/>
    <property type="project" value="UniProtKB-EC"/>
</dbReference>
<reference evidence="2 3" key="1">
    <citation type="submission" date="2016-05" db="EMBL/GenBank/DDBJ databases">
        <title>Microbial solvent formation.</title>
        <authorList>
            <person name="Poehlein A."/>
            <person name="Montoya Solano J.D."/>
            <person name="Flitsch S."/>
            <person name="Krabben P."/>
            <person name="Duerre P."/>
            <person name="Daniel R."/>
        </authorList>
    </citation>
    <scope>NUCLEOTIDE SEQUENCE [LARGE SCALE GENOMIC DNA]</scope>
    <source>
        <strain evidence="2 3">DSM 53</strain>
    </source>
</reference>
<evidence type="ECO:0000259" key="1">
    <source>
        <dbReference type="Pfam" id="PF01507"/>
    </source>
</evidence>